<evidence type="ECO:0000313" key="2">
    <source>
        <dbReference type="Proteomes" id="UP000827976"/>
    </source>
</evidence>
<keyword evidence="2" id="KW-1185">Reference proteome</keyword>
<comment type="caution">
    <text evidence="1">The sequence shown here is derived from an EMBL/GenBank/DDBJ whole genome shotgun (WGS) entry which is preliminary data.</text>
</comment>
<name>A0ACB7V2B0_DIOAL</name>
<evidence type="ECO:0000313" key="1">
    <source>
        <dbReference type="EMBL" id="KAH7667481.1"/>
    </source>
</evidence>
<dbReference type="Proteomes" id="UP000827976">
    <property type="component" value="Chromosome 12"/>
</dbReference>
<reference evidence="2" key="1">
    <citation type="journal article" date="2022" name="Nat. Commun.">
        <title>Chromosome evolution and the genetic basis of agronomically important traits in greater yam.</title>
        <authorList>
            <person name="Bredeson J.V."/>
            <person name="Lyons J.B."/>
            <person name="Oniyinde I.O."/>
            <person name="Okereke N.R."/>
            <person name="Kolade O."/>
            <person name="Nnabue I."/>
            <person name="Nwadili C.O."/>
            <person name="Hribova E."/>
            <person name="Parker M."/>
            <person name="Nwogha J."/>
            <person name="Shu S."/>
            <person name="Carlson J."/>
            <person name="Kariba R."/>
            <person name="Muthemba S."/>
            <person name="Knop K."/>
            <person name="Barton G.J."/>
            <person name="Sherwood A.V."/>
            <person name="Lopez-Montes A."/>
            <person name="Asiedu R."/>
            <person name="Jamnadass R."/>
            <person name="Muchugi A."/>
            <person name="Goodstein D."/>
            <person name="Egesi C.N."/>
            <person name="Featherston J."/>
            <person name="Asfaw A."/>
            <person name="Simpson G.G."/>
            <person name="Dolezel J."/>
            <person name="Hendre P.S."/>
            <person name="Van Deynze A."/>
            <person name="Kumar P.L."/>
            <person name="Obidiegwu J.E."/>
            <person name="Bhattacharjee R."/>
            <person name="Rokhsar D.S."/>
        </authorList>
    </citation>
    <scope>NUCLEOTIDE SEQUENCE [LARGE SCALE GENOMIC DNA]</scope>
    <source>
        <strain evidence="2">cv. TDa95/00328</strain>
    </source>
</reference>
<gene>
    <name evidence="1" type="ORF">IHE45_12G061100</name>
</gene>
<dbReference type="EMBL" id="CM037022">
    <property type="protein sequence ID" value="KAH7667481.1"/>
    <property type="molecule type" value="Genomic_DNA"/>
</dbReference>
<accession>A0ACB7V2B0</accession>
<proteinExistence type="predicted"/>
<protein>
    <submittedName>
        <fullName evidence="1">RmlC-like cupins domain-containing protein</fullName>
    </submittedName>
</protein>
<organism evidence="1 2">
    <name type="scientific">Dioscorea alata</name>
    <name type="common">Purple yam</name>
    <dbReference type="NCBI Taxonomy" id="55571"/>
    <lineage>
        <taxon>Eukaryota</taxon>
        <taxon>Viridiplantae</taxon>
        <taxon>Streptophyta</taxon>
        <taxon>Embryophyta</taxon>
        <taxon>Tracheophyta</taxon>
        <taxon>Spermatophyta</taxon>
        <taxon>Magnoliopsida</taxon>
        <taxon>Liliopsida</taxon>
        <taxon>Dioscoreales</taxon>
        <taxon>Dioscoreaceae</taxon>
        <taxon>Dioscorea</taxon>
    </lineage>
</organism>
<sequence>MDHQRILVVMMLMAMVLAMADKEKGGDESKRLFMLEDSKQVVKTEAGEVKVISGPKLDRDMPNMHIGFISMEPNSLFIPQYIDANLIFFVRRGEVKMGWIYKDEYVEKKLKMGDVNFIPAGSAFYMVNTGIGQRLQIICSIDASQTIGFNSYHPFYIAGGINPSSVLFGFDMGTLTTALNATAEEIGKVMTSRTDGAIVFIDGKEAEPPAKFMKRKLKDMSGRRDGDVDDEDGEEIDDGGVWTWRKMLGSLLKTRKGKAKGPVRAPDSYNLYDSAPDFKNKYGWSLALDENEYEPLKHSDFGVYLVNLTGGTMLAPHVNPRATEFGVVLGGEGRVQVVFPNGTMAMNEEVSEGDVFWVPRYFPFCHIASRSGPMEFFGFTTAARRNWPQFLAGARSLLKTMMGPELAAGFGVNQTRLRRMVEAQKEELFLPTWPVKEEFMSE</sequence>